<dbReference type="EMBL" id="CAJOBJ010006087">
    <property type="protein sequence ID" value="CAF4050532.1"/>
    <property type="molecule type" value="Genomic_DNA"/>
</dbReference>
<dbReference type="Proteomes" id="UP000681720">
    <property type="component" value="Unassembled WGS sequence"/>
</dbReference>
<evidence type="ECO:0000313" key="4">
    <source>
        <dbReference type="EMBL" id="CAF1205602.1"/>
    </source>
</evidence>
<comment type="caution">
    <text evidence="4">The sequence shown here is derived from an EMBL/GenBank/DDBJ whole genome shotgun (WGS) entry which is preliminary data.</text>
</comment>
<dbReference type="InterPro" id="IPR015424">
    <property type="entry name" value="PyrdxlP-dep_Trfase"/>
</dbReference>
<dbReference type="CDD" id="cd00610">
    <property type="entry name" value="OAT_like"/>
    <property type="match status" value="1"/>
</dbReference>
<dbReference type="Gene3D" id="3.40.640.10">
    <property type="entry name" value="Type I PLP-dependent aspartate aminotransferase-like (Major domain)"/>
    <property type="match status" value="1"/>
</dbReference>
<dbReference type="Proteomes" id="UP000663856">
    <property type="component" value="Unassembled WGS sequence"/>
</dbReference>
<dbReference type="SUPFAM" id="SSF53383">
    <property type="entry name" value="PLP-dependent transferases"/>
    <property type="match status" value="1"/>
</dbReference>
<dbReference type="PANTHER" id="PTHR45688">
    <property type="match status" value="1"/>
</dbReference>
<dbReference type="AlphaFoldDB" id="A0A814WLH0"/>
<evidence type="ECO:0000256" key="1">
    <source>
        <dbReference type="ARBA" id="ARBA00008954"/>
    </source>
</evidence>
<sequence>MASSAVNHSNTDEYDLDAQEYYSKQKTLALRAIHIPTCTELFYRENPLKIIRCKGTYMYDEIGNKYLDCINNVAQVGHCHPYVNKQIYKQMCLCATNNRYLHDNTVILAEKISETLPKGLEQVFYTNSASEANDLAIRLAREYTGAFDILVLDNAYHGHLISVVELSTYIYKKMTNHAQIPEHVHVIPTPDVYRGKFRDIDYNYDEAKLCQLYVDEIHRTVEEAEARGRRIAIFFIETLQSCGGQIIYPKGYLKKTFDYLQSKGILCLADEVQAGFGRSGTHFWSFDSYEEGVIPDFVTLGKSMGNGFPVAALVTRKDITSKFDEEGVEYFNTYGGNPVSCRAAIAVLEVIENEHLQENAYKVGLYFLSKLKELEKKYTLIGDVRGRGLFVGIEIVSDREKRIPGVEEAKEIRQKFRENFVIISLDGPDYNVVKFKSPMTFSMEDVDYFCSTLEKILTDMEKK</sequence>
<dbReference type="Proteomes" id="UP000663855">
    <property type="component" value="Unassembled WGS sequence"/>
</dbReference>
<dbReference type="PIRSF" id="PIRSF000521">
    <property type="entry name" value="Transaminase_4ab_Lys_Orn"/>
    <property type="match status" value="1"/>
</dbReference>
<keyword evidence="2 3" id="KW-0663">Pyridoxal phosphate</keyword>
<dbReference type="OrthoDB" id="10261433at2759"/>
<dbReference type="InterPro" id="IPR015422">
    <property type="entry name" value="PyrdxlP-dep_Trfase_small"/>
</dbReference>
<evidence type="ECO:0000256" key="3">
    <source>
        <dbReference type="RuleBase" id="RU003560"/>
    </source>
</evidence>
<dbReference type="InterPro" id="IPR049704">
    <property type="entry name" value="Aminotrans_3_PPA_site"/>
</dbReference>
<proteinExistence type="inferred from homology"/>
<evidence type="ECO:0000313" key="10">
    <source>
        <dbReference type="Proteomes" id="UP000663855"/>
    </source>
</evidence>
<dbReference type="Proteomes" id="UP000663887">
    <property type="component" value="Unassembled WGS sequence"/>
</dbReference>
<dbReference type="Pfam" id="PF00202">
    <property type="entry name" value="Aminotran_3"/>
    <property type="match status" value="1"/>
</dbReference>
<dbReference type="PROSITE" id="PS00600">
    <property type="entry name" value="AA_TRANSFER_CLASS_3"/>
    <property type="match status" value="1"/>
</dbReference>
<evidence type="ECO:0000313" key="9">
    <source>
        <dbReference type="EMBL" id="CAF4050532.1"/>
    </source>
</evidence>
<evidence type="ECO:0000256" key="2">
    <source>
        <dbReference type="ARBA" id="ARBA00022898"/>
    </source>
</evidence>
<evidence type="ECO:0000313" key="7">
    <source>
        <dbReference type="EMBL" id="CAF2060180.1"/>
    </source>
</evidence>
<dbReference type="InterPro" id="IPR005814">
    <property type="entry name" value="Aminotrans_3"/>
</dbReference>
<evidence type="ECO:0000313" key="8">
    <source>
        <dbReference type="EMBL" id="CAF4038492.1"/>
    </source>
</evidence>
<dbReference type="EMBL" id="CAJNRG010002956">
    <property type="protein sequence ID" value="CAF2052720.1"/>
    <property type="molecule type" value="Genomic_DNA"/>
</dbReference>
<dbReference type="PANTHER" id="PTHR45688:SF13">
    <property type="entry name" value="ALANINE--GLYOXYLATE AMINOTRANSFERASE 2-LIKE"/>
    <property type="match status" value="1"/>
</dbReference>
<dbReference type="EMBL" id="CAJNOW010009054">
    <property type="protein sequence ID" value="CAF1553678.1"/>
    <property type="molecule type" value="Genomic_DNA"/>
</dbReference>
<organism evidence="4 10">
    <name type="scientific">Rotaria magnacalcarata</name>
    <dbReference type="NCBI Taxonomy" id="392030"/>
    <lineage>
        <taxon>Eukaryota</taxon>
        <taxon>Metazoa</taxon>
        <taxon>Spiralia</taxon>
        <taxon>Gnathifera</taxon>
        <taxon>Rotifera</taxon>
        <taxon>Eurotatoria</taxon>
        <taxon>Bdelloidea</taxon>
        <taxon>Philodinida</taxon>
        <taxon>Philodinidae</taxon>
        <taxon>Rotaria</taxon>
    </lineage>
</organism>
<accession>A0A814WLH0</accession>
<dbReference type="EMBL" id="CAJNRF010004471">
    <property type="protein sequence ID" value="CAF2060180.1"/>
    <property type="molecule type" value="Genomic_DNA"/>
</dbReference>
<dbReference type="Proteomes" id="UP000663834">
    <property type="component" value="Unassembled WGS sequence"/>
</dbReference>
<comment type="similarity">
    <text evidence="1 3">Belongs to the class-III pyridoxal-phosphate-dependent aminotransferase family.</text>
</comment>
<dbReference type="Proteomes" id="UP000663842">
    <property type="component" value="Unassembled WGS sequence"/>
</dbReference>
<dbReference type="EMBL" id="CAJOBF010002502">
    <property type="protein sequence ID" value="CAF4038492.1"/>
    <property type="molecule type" value="Genomic_DNA"/>
</dbReference>
<dbReference type="GO" id="GO:0008483">
    <property type="term" value="F:transaminase activity"/>
    <property type="evidence" value="ECO:0007669"/>
    <property type="project" value="InterPro"/>
</dbReference>
<dbReference type="GO" id="GO:0005739">
    <property type="term" value="C:mitochondrion"/>
    <property type="evidence" value="ECO:0007669"/>
    <property type="project" value="TreeGrafter"/>
</dbReference>
<name>A0A814WLH0_9BILA</name>
<gene>
    <name evidence="4" type="ORF">CJN711_LOCUS12248</name>
    <name evidence="9" type="ORF">GIL414_LOCUS14408</name>
    <name evidence="5" type="ORF">KQP761_LOCUS17844</name>
    <name evidence="8" type="ORF">UXM345_LOCUS18446</name>
    <name evidence="7" type="ORF">WKI299_LOCUS11983</name>
    <name evidence="6" type="ORF">XDN619_LOCUS8875</name>
</gene>
<dbReference type="InterPro" id="IPR015421">
    <property type="entry name" value="PyrdxlP-dep_Trfase_major"/>
</dbReference>
<protein>
    <submittedName>
        <fullName evidence="4">Uncharacterized protein</fullName>
    </submittedName>
</protein>
<dbReference type="EMBL" id="CAJNOV010005343">
    <property type="protein sequence ID" value="CAF1205602.1"/>
    <property type="molecule type" value="Genomic_DNA"/>
</dbReference>
<dbReference type="Gene3D" id="3.90.1150.10">
    <property type="entry name" value="Aspartate Aminotransferase, domain 1"/>
    <property type="match status" value="1"/>
</dbReference>
<evidence type="ECO:0000313" key="6">
    <source>
        <dbReference type="EMBL" id="CAF2052720.1"/>
    </source>
</evidence>
<reference evidence="4" key="1">
    <citation type="submission" date="2021-02" db="EMBL/GenBank/DDBJ databases">
        <authorList>
            <person name="Nowell W R."/>
        </authorList>
    </citation>
    <scope>NUCLEOTIDE SEQUENCE</scope>
</reference>
<dbReference type="GO" id="GO:0030170">
    <property type="term" value="F:pyridoxal phosphate binding"/>
    <property type="evidence" value="ECO:0007669"/>
    <property type="project" value="InterPro"/>
</dbReference>
<evidence type="ECO:0000313" key="5">
    <source>
        <dbReference type="EMBL" id="CAF1553678.1"/>
    </source>
</evidence>